<comment type="caution">
    <text evidence="1">The sequence shown here is derived from an EMBL/GenBank/DDBJ whole genome shotgun (WGS) entry which is preliminary data.</text>
</comment>
<keyword evidence="2" id="KW-1185">Reference proteome</keyword>
<sequence length="284" mass="31268">MNEVTPTATERAAERFGDALQRAVTALQADGFVVINDVVDHTHLDRLRERMSEDLEKIRALPVVPHNFVWGNIQQNPPPDADLVFRDVMANPFVCQVTRAVLGSGAFNNCLTGNTNIPGSGLQPVHVDDGQLWPHLSVAHPPARLVVNVALSETTEENGAIELWPGTHLDTRMVIGNNIRVPEQQVAARRAVRGPLLGATRKGAVLIRDMRLWHRGTPNHSAATRFMIAMIHTVAWYRRGSRCELAQECAPVFTGCAIENVIPLVAVPKDHLTGNRPYEYSGPN</sequence>
<dbReference type="InterPro" id="IPR051961">
    <property type="entry name" value="Fungal_Metabolite_Diox"/>
</dbReference>
<gene>
    <name evidence="1" type="ORF">GBAR_LOCUS7801</name>
</gene>
<protein>
    <submittedName>
        <fullName evidence="1">Kanamycin B dioxygenase</fullName>
    </submittedName>
</protein>
<dbReference type="EMBL" id="CASHTH010001163">
    <property type="protein sequence ID" value="CAI8012159.1"/>
    <property type="molecule type" value="Genomic_DNA"/>
</dbReference>
<organism evidence="1 2">
    <name type="scientific">Geodia barretti</name>
    <name type="common">Barrett's horny sponge</name>
    <dbReference type="NCBI Taxonomy" id="519541"/>
    <lineage>
        <taxon>Eukaryota</taxon>
        <taxon>Metazoa</taxon>
        <taxon>Porifera</taxon>
        <taxon>Demospongiae</taxon>
        <taxon>Heteroscleromorpha</taxon>
        <taxon>Tetractinellida</taxon>
        <taxon>Astrophorina</taxon>
        <taxon>Geodiidae</taxon>
        <taxon>Geodia</taxon>
    </lineage>
</organism>
<dbReference type="Pfam" id="PF05721">
    <property type="entry name" value="PhyH"/>
    <property type="match status" value="1"/>
</dbReference>
<keyword evidence="1" id="KW-0223">Dioxygenase</keyword>
<name>A0AA35W9D8_GEOBA</name>
<keyword evidence="1" id="KW-0560">Oxidoreductase</keyword>
<proteinExistence type="predicted"/>
<dbReference type="AlphaFoldDB" id="A0AA35W9D8"/>
<reference evidence="1" key="1">
    <citation type="submission" date="2023-03" db="EMBL/GenBank/DDBJ databases">
        <authorList>
            <person name="Steffen K."/>
            <person name="Cardenas P."/>
        </authorList>
    </citation>
    <scope>NUCLEOTIDE SEQUENCE</scope>
</reference>
<dbReference type="GO" id="GO:0051213">
    <property type="term" value="F:dioxygenase activity"/>
    <property type="evidence" value="ECO:0007669"/>
    <property type="project" value="UniProtKB-KW"/>
</dbReference>
<dbReference type="SUPFAM" id="SSF51197">
    <property type="entry name" value="Clavaminate synthase-like"/>
    <property type="match status" value="1"/>
</dbReference>
<dbReference type="PANTHER" id="PTHR37563:SF2">
    <property type="entry name" value="PHYTANOYL-COA DIOXYGENASE FAMILY PROTEIN (AFU_ORTHOLOGUE AFUA_2G03330)"/>
    <property type="match status" value="1"/>
</dbReference>
<evidence type="ECO:0000313" key="1">
    <source>
        <dbReference type="EMBL" id="CAI8012159.1"/>
    </source>
</evidence>
<accession>A0AA35W9D8</accession>
<evidence type="ECO:0000313" key="2">
    <source>
        <dbReference type="Proteomes" id="UP001174909"/>
    </source>
</evidence>
<dbReference type="InterPro" id="IPR008775">
    <property type="entry name" value="Phytyl_CoA_dOase-like"/>
</dbReference>
<dbReference type="Gene3D" id="2.60.120.620">
    <property type="entry name" value="q2cbj1_9rhob like domain"/>
    <property type="match status" value="1"/>
</dbReference>
<dbReference type="PANTHER" id="PTHR37563">
    <property type="entry name" value="PHYTANOYL-COA DIOXYGENASE FAMILY PROTEIN (AFU_ORTHOLOGUE AFUA_2G03330)"/>
    <property type="match status" value="1"/>
</dbReference>
<dbReference type="Proteomes" id="UP001174909">
    <property type="component" value="Unassembled WGS sequence"/>
</dbReference>